<sequence length="165" mass="17389">MRLESSTLAAFLTGTIMTTLLLAAQGGGNPLQEIAWILLGVALSLLTRAYGLHVSSHEEAGGAQYIAAFLRNVASGWPVVAAALPTLAVLLLAAAFDWPDDWEHPDGGVTIGYTTVALNLNVVLLFFWGVIAARQARLARAWTVVIGLLNAGMGWLVVAVNLALN</sequence>
<reference evidence="2 3" key="1">
    <citation type="submission" date="2016-01" db="EMBL/GenBank/DDBJ databases">
        <authorList>
            <consortium name="TB Trials Study Group"/>
            <person name="Sutton G."/>
            <person name="Brinkac L."/>
            <person name="Sanka R."/>
            <person name="Adams M."/>
            <person name="Lau E.L."/>
            <person name="Macaden R."/>
            <person name="Grewal H.M.S."/>
        </authorList>
    </citation>
    <scope>NUCLEOTIDE SEQUENCE [LARGE SCALE GENOMIC DNA]</scope>
    <source>
        <strain evidence="2 3">IS-1744</strain>
    </source>
</reference>
<keyword evidence="1" id="KW-0472">Membrane</keyword>
<feature type="transmembrane region" description="Helical" evidence="1">
    <location>
        <begin position="108"/>
        <end position="130"/>
    </location>
</feature>
<feature type="transmembrane region" description="Helical" evidence="1">
    <location>
        <begin position="73"/>
        <end position="96"/>
    </location>
</feature>
<dbReference type="Proteomes" id="UP000053707">
    <property type="component" value="Unassembled WGS sequence"/>
</dbReference>
<dbReference type="GeneID" id="27921289"/>
<evidence type="ECO:0000313" key="3">
    <source>
        <dbReference type="Proteomes" id="UP000053707"/>
    </source>
</evidence>
<accession>A0A101AA92</accession>
<keyword evidence="3" id="KW-1185">Reference proteome</keyword>
<comment type="caution">
    <text evidence="2">The sequence shown here is derived from an EMBL/GenBank/DDBJ whole genome shotgun (WGS) entry which is preliminary data.</text>
</comment>
<name>A0A101AA92_9MYCO</name>
<gene>
    <name evidence="2" type="ORF">AU192_04360</name>
</gene>
<evidence type="ECO:0000313" key="2">
    <source>
        <dbReference type="EMBL" id="KUI19059.1"/>
    </source>
</evidence>
<keyword evidence="1" id="KW-0812">Transmembrane</keyword>
<evidence type="ECO:0000256" key="1">
    <source>
        <dbReference type="SAM" id="Phobius"/>
    </source>
</evidence>
<dbReference type="AlphaFoldDB" id="A0A101AA92"/>
<organism evidence="2 3">
    <name type="scientific">Mycobacterium lehmannii</name>
    <dbReference type="NCBI Taxonomy" id="2048550"/>
    <lineage>
        <taxon>Bacteria</taxon>
        <taxon>Bacillati</taxon>
        <taxon>Actinomycetota</taxon>
        <taxon>Actinomycetes</taxon>
        <taxon>Mycobacteriales</taxon>
        <taxon>Mycobacteriaceae</taxon>
        <taxon>Mycobacterium</taxon>
    </lineage>
</organism>
<dbReference type="RefSeq" id="WP_064394912.1">
    <property type="nucleotide sequence ID" value="NZ_LQIR01000008.1"/>
</dbReference>
<dbReference type="EMBL" id="LQIR01000008">
    <property type="protein sequence ID" value="KUI19059.1"/>
    <property type="molecule type" value="Genomic_DNA"/>
</dbReference>
<keyword evidence="1" id="KW-1133">Transmembrane helix</keyword>
<proteinExistence type="predicted"/>
<feature type="transmembrane region" description="Helical" evidence="1">
    <location>
        <begin position="142"/>
        <end position="164"/>
    </location>
</feature>
<protein>
    <submittedName>
        <fullName evidence="2">Uncharacterized protein</fullName>
    </submittedName>
</protein>
<feature type="transmembrane region" description="Helical" evidence="1">
    <location>
        <begin position="33"/>
        <end position="52"/>
    </location>
</feature>